<dbReference type="AlphaFoldDB" id="A0A8H7DH11"/>
<name>A0A8H7DH11_9AGAR</name>
<keyword evidence="2" id="KW-1185">Reference proteome</keyword>
<organism evidence="1 2">
    <name type="scientific">Mycena sanguinolenta</name>
    <dbReference type="NCBI Taxonomy" id="230812"/>
    <lineage>
        <taxon>Eukaryota</taxon>
        <taxon>Fungi</taxon>
        <taxon>Dikarya</taxon>
        <taxon>Basidiomycota</taxon>
        <taxon>Agaricomycotina</taxon>
        <taxon>Agaricomycetes</taxon>
        <taxon>Agaricomycetidae</taxon>
        <taxon>Agaricales</taxon>
        <taxon>Marasmiineae</taxon>
        <taxon>Mycenaceae</taxon>
        <taxon>Mycena</taxon>
    </lineage>
</organism>
<dbReference type="Proteomes" id="UP000623467">
    <property type="component" value="Unassembled WGS sequence"/>
</dbReference>
<reference evidence="1" key="1">
    <citation type="submission" date="2020-05" db="EMBL/GenBank/DDBJ databases">
        <title>Mycena genomes resolve the evolution of fungal bioluminescence.</title>
        <authorList>
            <person name="Tsai I.J."/>
        </authorList>
    </citation>
    <scope>NUCLEOTIDE SEQUENCE</scope>
    <source>
        <strain evidence="1">160909Yilan</strain>
    </source>
</reference>
<evidence type="ECO:0000313" key="2">
    <source>
        <dbReference type="Proteomes" id="UP000623467"/>
    </source>
</evidence>
<gene>
    <name evidence="1" type="ORF">MSAN_00282400</name>
</gene>
<proteinExistence type="predicted"/>
<sequence>MPTLPSSVPVPVLASCVLLACHHPTSSVLTFTRRAPHSPVSPYIRFGAFPSHTVPRYIRSRPDATLLTTYFRYASSRHGGRLLPKTRRLHPHGYSIWTSPRRLVFVLAATAHPMATPAPS</sequence>
<evidence type="ECO:0000313" key="1">
    <source>
        <dbReference type="EMBL" id="KAF7374020.1"/>
    </source>
</evidence>
<accession>A0A8H7DH11</accession>
<protein>
    <submittedName>
        <fullName evidence="1">Uncharacterized protein</fullName>
    </submittedName>
</protein>
<comment type="caution">
    <text evidence="1">The sequence shown here is derived from an EMBL/GenBank/DDBJ whole genome shotgun (WGS) entry which is preliminary data.</text>
</comment>
<dbReference type="EMBL" id="JACAZH010000002">
    <property type="protein sequence ID" value="KAF7374020.1"/>
    <property type="molecule type" value="Genomic_DNA"/>
</dbReference>